<sequence length="103" mass="11494">MCVAEPAASPLGPTPEALEDLLTRDLLRTYGPLIGQEELWRALGYSSLDAFRQAQLRGTVPVRVFAVENRRGKFALAQDVANWLAHQYRRSGGDRLFTFSSTQ</sequence>
<proteinExistence type="predicted"/>
<dbReference type="Proteomes" id="UP000515838">
    <property type="component" value="Chromosome"/>
</dbReference>
<accession>A0A7G9T9Q6</accession>
<dbReference type="AlphaFoldDB" id="A0A7G9T9Q6"/>
<organism evidence="1 2">
    <name type="scientific">Pseudoxanthomonas mexicana</name>
    <dbReference type="NCBI Taxonomy" id="128785"/>
    <lineage>
        <taxon>Bacteria</taxon>
        <taxon>Pseudomonadati</taxon>
        <taxon>Pseudomonadota</taxon>
        <taxon>Gammaproteobacteria</taxon>
        <taxon>Lysobacterales</taxon>
        <taxon>Lysobacteraceae</taxon>
        <taxon>Pseudoxanthomonas</taxon>
    </lineage>
</organism>
<evidence type="ECO:0000313" key="2">
    <source>
        <dbReference type="Proteomes" id="UP000515838"/>
    </source>
</evidence>
<name>A0A7G9T9Q6_PSEMX</name>
<protein>
    <recommendedName>
        <fullName evidence="3">Pyocin activator PrtN family protein</fullName>
    </recommendedName>
</protein>
<evidence type="ECO:0008006" key="3">
    <source>
        <dbReference type="Google" id="ProtNLM"/>
    </source>
</evidence>
<gene>
    <name evidence="1" type="ORF">IAE60_12875</name>
</gene>
<reference evidence="1 2" key="1">
    <citation type="submission" date="2020-08" db="EMBL/GenBank/DDBJ databases">
        <title>Streptomycin Non-resistant strain, P. mexicana.</title>
        <authorList>
            <person name="Ganesh-Kumar S."/>
            <person name="Zhe T."/>
            <person name="Yu Z."/>
            <person name="Min Y."/>
        </authorList>
    </citation>
    <scope>NUCLEOTIDE SEQUENCE [LARGE SCALE GENOMIC DNA]</scope>
    <source>
        <strain evidence="1 2">GTZY2</strain>
    </source>
</reference>
<dbReference type="EMBL" id="CP060731">
    <property type="protein sequence ID" value="QNN76831.1"/>
    <property type="molecule type" value="Genomic_DNA"/>
</dbReference>
<evidence type="ECO:0000313" key="1">
    <source>
        <dbReference type="EMBL" id="QNN76831.1"/>
    </source>
</evidence>